<evidence type="ECO:0000256" key="5">
    <source>
        <dbReference type="ARBA" id="ARBA00049497"/>
    </source>
</evidence>
<dbReference type="HAMAP" id="MF_03187">
    <property type="entry name" value="Methyltr_EFM5"/>
    <property type="match status" value="1"/>
</dbReference>
<organism evidence="7 8">
    <name type="scientific">Paramormyrops kingsleyae</name>
    <dbReference type="NCBI Taxonomy" id="1676925"/>
    <lineage>
        <taxon>Eukaryota</taxon>
        <taxon>Metazoa</taxon>
        <taxon>Chordata</taxon>
        <taxon>Craniata</taxon>
        <taxon>Vertebrata</taxon>
        <taxon>Euteleostomi</taxon>
        <taxon>Actinopterygii</taxon>
        <taxon>Neopterygii</taxon>
        <taxon>Teleostei</taxon>
        <taxon>Osteoglossocephala</taxon>
        <taxon>Osteoglossomorpha</taxon>
        <taxon>Osteoglossiformes</taxon>
        <taxon>Mormyridae</taxon>
        <taxon>Paramormyrops</taxon>
    </lineage>
</organism>
<dbReference type="Pfam" id="PF10237">
    <property type="entry name" value="N6-adenineMlase"/>
    <property type="match status" value="1"/>
</dbReference>
<evidence type="ECO:0000256" key="6">
    <source>
        <dbReference type="HAMAP-Rule" id="MF_03187"/>
    </source>
</evidence>
<dbReference type="GO" id="GO:0032259">
    <property type="term" value="P:methylation"/>
    <property type="evidence" value="ECO:0007669"/>
    <property type="project" value="UniProtKB-KW"/>
</dbReference>
<dbReference type="STRING" id="1676925.ENSPKIP00000015272"/>
<keyword evidence="4 6" id="KW-0808">Transferase</keyword>
<dbReference type="Proteomes" id="UP000261540">
    <property type="component" value="Unplaced"/>
</dbReference>
<comment type="subcellular location">
    <subcellularLocation>
        <location evidence="1 6">Cytoplasm</location>
    </subcellularLocation>
</comment>
<proteinExistence type="inferred from homology"/>
<comment type="similarity">
    <text evidence="6">Belongs to the class I-like SAM-binding methyltransferase superfamily. EFM5 family.</text>
</comment>
<dbReference type="PROSITE" id="PS00092">
    <property type="entry name" value="N6_MTASE"/>
    <property type="match status" value="1"/>
</dbReference>
<dbReference type="PANTHER" id="PTHR13200">
    <property type="entry name" value="EEF1A LYSINE METHYLTRANSFERASE 1"/>
    <property type="match status" value="1"/>
</dbReference>
<name>A0A3B3R969_9TELE</name>
<gene>
    <name evidence="6" type="primary">EEF1AKMT1</name>
    <name evidence="6" type="synonym">N6AMT2</name>
</gene>
<protein>
    <recommendedName>
        <fullName evidence="6">EEF1A lysine methyltransferase 1</fullName>
        <ecNumber evidence="6">2.1.1.-</ecNumber>
    </recommendedName>
    <alternativeName>
        <fullName evidence="6">N(6)-adenine-specific DNA methyltransferase 2</fullName>
    </alternativeName>
    <alternativeName>
        <fullName evidence="6">Protein-lysine N-methyltransferase N6AMT2</fullName>
    </alternativeName>
</protein>
<evidence type="ECO:0000256" key="4">
    <source>
        <dbReference type="ARBA" id="ARBA00022679"/>
    </source>
</evidence>
<dbReference type="AlphaFoldDB" id="A0A3B3R969"/>
<evidence type="ECO:0000313" key="8">
    <source>
        <dbReference type="Proteomes" id="UP000261540"/>
    </source>
</evidence>
<dbReference type="InterPro" id="IPR002052">
    <property type="entry name" value="DNA_methylase_N6_adenine_CS"/>
</dbReference>
<dbReference type="GO" id="GO:0005737">
    <property type="term" value="C:cytoplasm"/>
    <property type="evidence" value="ECO:0007669"/>
    <property type="project" value="UniProtKB-SubCell"/>
</dbReference>
<reference evidence="7" key="2">
    <citation type="submission" date="2025-09" db="UniProtKB">
        <authorList>
            <consortium name="Ensembl"/>
        </authorList>
    </citation>
    <scope>IDENTIFICATION</scope>
</reference>
<comment type="caution">
    <text evidence="6">Was originally thought to be an N(6)-adenine-specific DNA methyltransferase based on primary sequence and predicted secondary structure.</text>
</comment>
<dbReference type="EC" id="2.1.1.-" evidence="6"/>
<evidence type="ECO:0000256" key="2">
    <source>
        <dbReference type="ARBA" id="ARBA00022490"/>
    </source>
</evidence>
<dbReference type="InterPro" id="IPR041370">
    <property type="entry name" value="Mlase_EEF1AKMT1/ZCCHC4"/>
</dbReference>
<keyword evidence="2 6" id="KW-0963">Cytoplasm</keyword>
<evidence type="ECO:0000256" key="3">
    <source>
        <dbReference type="ARBA" id="ARBA00022603"/>
    </source>
</evidence>
<dbReference type="OrthoDB" id="206354at2759"/>
<dbReference type="PANTHER" id="PTHR13200:SF0">
    <property type="entry name" value="EEF1A LYSINE METHYLTRANSFERASE 1"/>
    <property type="match status" value="1"/>
</dbReference>
<keyword evidence="8" id="KW-1185">Reference proteome</keyword>
<sequence>MSDSDDDIPRLSAATLATLREFYAEQQCDPSEEAAPVDKFSVGAVQEDWRMSQFWYSDETAERLAEELAHEAGKGGRIACLSTPSVYQKLKQQAVDASVVLLEYDSRFSVYGDEFIFYDYTNPLCLPAHINGQSFDIVIADPPYLSQECLSKVALTVKFLSKGKVFLCTGAIMEDDAAKLLGVKVCSFLPKHNRNLANEFRCFVNYPSRLDS</sequence>
<dbReference type="GO" id="GO:0016279">
    <property type="term" value="F:protein-lysine N-methyltransferase activity"/>
    <property type="evidence" value="ECO:0007669"/>
    <property type="project" value="UniProtKB-UniRule"/>
</dbReference>
<accession>A0A3B3R969</accession>
<evidence type="ECO:0000256" key="1">
    <source>
        <dbReference type="ARBA" id="ARBA00004496"/>
    </source>
</evidence>
<dbReference type="InterPro" id="IPR019369">
    <property type="entry name" value="Efm5/EEF1AKMT1"/>
</dbReference>
<dbReference type="GeneTree" id="ENSGT00390000016366"/>
<comment type="function">
    <text evidence="6">Protein-lysine methyltransferase that selectively catalyzes the trimethylation of EEF1A at 'Lys-79'.</text>
</comment>
<dbReference type="GO" id="GO:0003676">
    <property type="term" value="F:nucleic acid binding"/>
    <property type="evidence" value="ECO:0007669"/>
    <property type="project" value="InterPro"/>
</dbReference>
<evidence type="ECO:0000313" key="7">
    <source>
        <dbReference type="Ensembl" id="ENSPKIP00000015272.1"/>
    </source>
</evidence>
<reference evidence="7" key="1">
    <citation type="submission" date="2025-08" db="UniProtKB">
        <authorList>
            <consortium name="Ensembl"/>
        </authorList>
    </citation>
    <scope>IDENTIFICATION</scope>
</reference>
<keyword evidence="3 6" id="KW-0489">Methyltransferase</keyword>
<comment type="catalytic activity">
    <reaction evidence="5">
        <text>L-lysyl-[protein] + 3 S-adenosyl-L-methionine = N(6),N(6),N(6)-trimethyl-L-lysyl-[protein] + 3 S-adenosyl-L-homocysteine + 3 H(+)</text>
        <dbReference type="Rhea" id="RHEA:54192"/>
        <dbReference type="Rhea" id="RHEA-COMP:9752"/>
        <dbReference type="Rhea" id="RHEA-COMP:13826"/>
        <dbReference type="ChEBI" id="CHEBI:15378"/>
        <dbReference type="ChEBI" id="CHEBI:29969"/>
        <dbReference type="ChEBI" id="CHEBI:57856"/>
        <dbReference type="ChEBI" id="CHEBI:59789"/>
        <dbReference type="ChEBI" id="CHEBI:61961"/>
    </reaction>
    <physiologicalReaction direction="left-to-right" evidence="5">
        <dbReference type="Rhea" id="RHEA:54193"/>
    </physiologicalReaction>
</comment>
<dbReference type="Ensembl" id="ENSPKIT00000039734.1">
    <property type="protein sequence ID" value="ENSPKIP00000015272.1"/>
    <property type="gene ID" value="ENSPKIG00000002048.1"/>
</dbReference>